<feature type="region of interest" description="Disordered" evidence="1">
    <location>
        <begin position="83"/>
        <end position="123"/>
    </location>
</feature>
<evidence type="ECO:0000256" key="1">
    <source>
        <dbReference type="SAM" id="MobiDB-lite"/>
    </source>
</evidence>
<dbReference type="EMBL" id="JAINUG010000302">
    <property type="protein sequence ID" value="KAJ8379082.1"/>
    <property type="molecule type" value="Genomic_DNA"/>
</dbReference>
<feature type="compositionally biased region" description="Basic and acidic residues" evidence="1">
    <location>
        <begin position="97"/>
        <end position="123"/>
    </location>
</feature>
<gene>
    <name evidence="2" type="ORF">AAFF_G00231730</name>
</gene>
<sequence length="142" mass="15709">MDQGLSLWEPHAAVCRSLRHGSVWAGPYWQSSAGWMEAGLSHSQCHRLLCGRHTGDPLCSCSQRPVDENAPVFLLTSAPRSDTGIARRLAPPPSATERQDVDKTQKLPTKIDRDPASRGQVEQDRWRYAEEIVVSLGFSGTQ</sequence>
<comment type="caution">
    <text evidence="2">The sequence shown here is derived from an EMBL/GenBank/DDBJ whole genome shotgun (WGS) entry which is preliminary data.</text>
</comment>
<evidence type="ECO:0000313" key="2">
    <source>
        <dbReference type="EMBL" id="KAJ8379082.1"/>
    </source>
</evidence>
<keyword evidence="3" id="KW-1185">Reference proteome</keyword>
<accession>A0AAD7RF73</accession>
<protein>
    <submittedName>
        <fullName evidence="2">Uncharacterized protein</fullName>
    </submittedName>
</protein>
<proteinExistence type="predicted"/>
<reference evidence="2" key="1">
    <citation type="journal article" date="2023" name="Science">
        <title>Genome structures resolve the early diversification of teleost fishes.</title>
        <authorList>
            <person name="Parey E."/>
            <person name="Louis A."/>
            <person name="Montfort J."/>
            <person name="Bouchez O."/>
            <person name="Roques C."/>
            <person name="Iampietro C."/>
            <person name="Lluch J."/>
            <person name="Castinel A."/>
            <person name="Donnadieu C."/>
            <person name="Desvignes T."/>
            <person name="Floi Bucao C."/>
            <person name="Jouanno E."/>
            <person name="Wen M."/>
            <person name="Mejri S."/>
            <person name="Dirks R."/>
            <person name="Jansen H."/>
            <person name="Henkel C."/>
            <person name="Chen W.J."/>
            <person name="Zahm M."/>
            <person name="Cabau C."/>
            <person name="Klopp C."/>
            <person name="Thompson A.W."/>
            <person name="Robinson-Rechavi M."/>
            <person name="Braasch I."/>
            <person name="Lecointre G."/>
            <person name="Bobe J."/>
            <person name="Postlethwait J.H."/>
            <person name="Berthelot C."/>
            <person name="Roest Crollius H."/>
            <person name="Guiguen Y."/>
        </authorList>
    </citation>
    <scope>NUCLEOTIDE SEQUENCE</scope>
    <source>
        <strain evidence="2">NC1722</strain>
    </source>
</reference>
<name>A0AAD7RF73_9TELE</name>
<dbReference type="Proteomes" id="UP001221898">
    <property type="component" value="Unassembled WGS sequence"/>
</dbReference>
<evidence type="ECO:0000313" key="3">
    <source>
        <dbReference type="Proteomes" id="UP001221898"/>
    </source>
</evidence>
<organism evidence="2 3">
    <name type="scientific">Aldrovandia affinis</name>
    <dbReference type="NCBI Taxonomy" id="143900"/>
    <lineage>
        <taxon>Eukaryota</taxon>
        <taxon>Metazoa</taxon>
        <taxon>Chordata</taxon>
        <taxon>Craniata</taxon>
        <taxon>Vertebrata</taxon>
        <taxon>Euteleostomi</taxon>
        <taxon>Actinopterygii</taxon>
        <taxon>Neopterygii</taxon>
        <taxon>Teleostei</taxon>
        <taxon>Notacanthiformes</taxon>
        <taxon>Halosauridae</taxon>
        <taxon>Aldrovandia</taxon>
    </lineage>
</organism>
<dbReference type="AlphaFoldDB" id="A0AAD7RF73"/>